<evidence type="ECO:0000256" key="6">
    <source>
        <dbReference type="ARBA" id="ARBA00022840"/>
    </source>
</evidence>
<evidence type="ECO:0000256" key="2">
    <source>
        <dbReference type="ARBA" id="ARBA00022527"/>
    </source>
</evidence>
<keyword evidence="9" id="KW-0472">Membrane</keyword>
<keyword evidence="5 11" id="KW-0418">Kinase</keyword>
<dbReference type="InterPro" id="IPR000719">
    <property type="entry name" value="Prot_kinase_dom"/>
</dbReference>
<evidence type="ECO:0000256" key="5">
    <source>
        <dbReference type="ARBA" id="ARBA00022777"/>
    </source>
</evidence>
<dbReference type="EMBL" id="JAALHA020000013">
    <property type="protein sequence ID" value="MDR9897682.1"/>
    <property type="molecule type" value="Genomic_DNA"/>
</dbReference>
<protein>
    <recommendedName>
        <fullName evidence="1">non-specific serine/threonine protein kinase</fullName>
        <ecNumber evidence="1">2.7.11.1</ecNumber>
    </recommendedName>
</protein>
<evidence type="ECO:0000256" key="3">
    <source>
        <dbReference type="ARBA" id="ARBA00022679"/>
    </source>
</evidence>
<proteinExistence type="predicted"/>
<evidence type="ECO:0000256" key="9">
    <source>
        <dbReference type="SAM" id="Phobius"/>
    </source>
</evidence>
<keyword evidence="3" id="KW-0808">Transferase</keyword>
<feature type="transmembrane region" description="Helical" evidence="9">
    <location>
        <begin position="346"/>
        <end position="369"/>
    </location>
</feature>
<comment type="catalytic activity">
    <reaction evidence="8">
        <text>L-seryl-[protein] + ATP = O-phospho-L-seryl-[protein] + ADP + H(+)</text>
        <dbReference type="Rhea" id="RHEA:17989"/>
        <dbReference type="Rhea" id="RHEA-COMP:9863"/>
        <dbReference type="Rhea" id="RHEA-COMP:11604"/>
        <dbReference type="ChEBI" id="CHEBI:15378"/>
        <dbReference type="ChEBI" id="CHEBI:29999"/>
        <dbReference type="ChEBI" id="CHEBI:30616"/>
        <dbReference type="ChEBI" id="CHEBI:83421"/>
        <dbReference type="ChEBI" id="CHEBI:456216"/>
        <dbReference type="EC" id="2.7.11.1"/>
    </reaction>
</comment>
<dbReference type="SMART" id="SM00220">
    <property type="entry name" value="S_TKc"/>
    <property type="match status" value="1"/>
</dbReference>
<sequence length="390" mass="44405">MLENRLLRERYQVVQVLGESVFCHTYIAQDTNLPYHPICVVKHFLPSSQCPIPIEIRRRLFTREVEALKKLGNYDLVPHLLTYFEENLEFYLVQKFIEGHPLTAEMPPGYSWSEGKVFQLLQEVLRILHFIHHHGLIHRDVKPSNILRRSQDNRLVLIDFGAVKPTWNQLISDSDQKNALSFIADSQHATISIGTPGYMPNEQVRGRPHPSSDIYALGMIGIQALTGLHPTQLPEDNNTGEILWQHKTQVSTQLASVLNKMVRYRFQDRYKSAKEALEDLMSLAHLYKSTGESEPQPLPSANNFAIQTPSFKPDFNQVIQEKGFVANVSDSADDNTIISVFYNKSILLIGLAIGTISALVLIALSYWSVQMINPTPKMQNFTIEPSKKPY</sequence>
<dbReference type="Gene3D" id="3.30.200.20">
    <property type="entry name" value="Phosphorylase Kinase, domain 1"/>
    <property type="match status" value="1"/>
</dbReference>
<dbReference type="PROSITE" id="PS50011">
    <property type="entry name" value="PROTEIN_KINASE_DOM"/>
    <property type="match status" value="1"/>
</dbReference>
<keyword evidence="6" id="KW-0067">ATP-binding</keyword>
<organism evidence="11 12">
    <name type="scientific">Aetokthonos hydrillicola Thurmond2011</name>
    <dbReference type="NCBI Taxonomy" id="2712845"/>
    <lineage>
        <taxon>Bacteria</taxon>
        <taxon>Bacillati</taxon>
        <taxon>Cyanobacteriota</taxon>
        <taxon>Cyanophyceae</taxon>
        <taxon>Nostocales</taxon>
        <taxon>Hapalosiphonaceae</taxon>
        <taxon>Aetokthonos</taxon>
    </lineage>
</organism>
<evidence type="ECO:0000256" key="1">
    <source>
        <dbReference type="ARBA" id="ARBA00012513"/>
    </source>
</evidence>
<feature type="domain" description="Protein kinase" evidence="10">
    <location>
        <begin position="11"/>
        <end position="288"/>
    </location>
</feature>
<dbReference type="Gene3D" id="1.10.510.10">
    <property type="entry name" value="Transferase(Phosphotransferase) domain 1"/>
    <property type="match status" value="1"/>
</dbReference>
<dbReference type="GO" id="GO:0005524">
    <property type="term" value="F:ATP binding"/>
    <property type="evidence" value="ECO:0007669"/>
    <property type="project" value="UniProtKB-KW"/>
</dbReference>
<dbReference type="AlphaFoldDB" id="A0AAP5I9Y7"/>
<keyword evidence="12" id="KW-1185">Reference proteome</keyword>
<evidence type="ECO:0000256" key="4">
    <source>
        <dbReference type="ARBA" id="ARBA00022741"/>
    </source>
</evidence>
<dbReference type="EC" id="2.7.11.1" evidence="1"/>
<dbReference type="Pfam" id="PF00069">
    <property type="entry name" value="Pkinase"/>
    <property type="match status" value="1"/>
</dbReference>
<dbReference type="InterPro" id="IPR011009">
    <property type="entry name" value="Kinase-like_dom_sf"/>
</dbReference>
<dbReference type="PANTHER" id="PTHR24363:SF0">
    <property type="entry name" value="SERINE_THREONINE KINASE LIKE DOMAIN CONTAINING 1"/>
    <property type="match status" value="1"/>
</dbReference>
<dbReference type="PANTHER" id="PTHR24363">
    <property type="entry name" value="SERINE/THREONINE PROTEIN KINASE"/>
    <property type="match status" value="1"/>
</dbReference>
<gene>
    <name evidence="11" type="ORF">G7B40_024380</name>
</gene>
<keyword evidence="2 11" id="KW-0723">Serine/threonine-protein kinase</keyword>
<comment type="caution">
    <text evidence="11">The sequence shown here is derived from an EMBL/GenBank/DDBJ whole genome shotgun (WGS) entry which is preliminary data.</text>
</comment>
<evidence type="ECO:0000259" key="10">
    <source>
        <dbReference type="PROSITE" id="PS50011"/>
    </source>
</evidence>
<keyword evidence="9" id="KW-1133">Transmembrane helix</keyword>
<accession>A0AAP5I9Y7</accession>
<reference evidence="12" key="1">
    <citation type="journal article" date="2021" name="Science">
        <title>Hunting the eagle killer: A cyanobacterial neurotoxin causes vacuolar myelinopathy.</title>
        <authorList>
            <person name="Breinlinger S."/>
            <person name="Phillips T.J."/>
            <person name="Haram B.N."/>
            <person name="Mares J."/>
            <person name="Martinez Yerena J.A."/>
            <person name="Hrouzek P."/>
            <person name="Sobotka R."/>
            <person name="Henderson W.M."/>
            <person name="Schmieder P."/>
            <person name="Williams S.M."/>
            <person name="Lauderdale J.D."/>
            <person name="Wilde H.D."/>
            <person name="Gerrin W."/>
            <person name="Kust A."/>
            <person name="Washington J.W."/>
            <person name="Wagner C."/>
            <person name="Geier B."/>
            <person name="Liebeke M."/>
            <person name="Enke H."/>
            <person name="Niedermeyer T.H.J."/>
            <person name="Wilde S.B."/>
        </authorList>
    </citation>
    <scope>NUCLEOTIDE SEQUENCE [LARGE SCALE GENOMIC DNA]</scope>
    <source>
        <strain evidence="12">Thurmond2011</strain>
    </source>
</reference>
<evidence type="ECO:0000313" key="12">
    <source>
        <dbReference type="Proteomes" id="UP000667802"/>
    </source>
</evidence>
<name>A0AAP5I9Y7_9CYAN</name>
<keyword evidence="9" id="KW-0812">Transmembrane</keyword>
<dbReference type="GO" id="GO:0004674">
    <property type="term" value="F:protein serine/threonine kinase activity"/>
    <property type="evidence" value="ECO:0007669"/>
    <property type="project" value="UniProtKB-KW"/>
</dbReference>
<dbReference type="CDD" id="cd14014">
    <property type="entry name" value="STKc_PknB_like"/>
    <property type="match status" value="1"/>
</dbReference>
<evidence type="ECO:0000313" key="11">
    <source>
        <dbReference type="EMBL" id="MDR9897682.1"/>
    </source>
</evidence>
<evidence type="ECO:0000256" key="8">
    <source>
        <dbReference type="ARBA" id="ARBA00048679"/>
    </source>
</evidence>
<evidence type="ECO:0000256" key="7">
    <source>
        <dbReference type="ARBA" id="ARBA00047899"/>
    </source>
</evidence>
<dbReference type="Proteomes" id="UP000667802">
    <property type="component" value="Unassembled WGS sequence"/>
</dbReference>
<dbReference type="SUPFAM" id="SSF56112">
    <property type="entry name" value="Protein kinase-like (PK-like)"/>
    <property type="match status" value="1"/>
</dbReference>
<dbReference type="RefSeq" id="WP_208344111.1">
    <property type="nucleotide sequence ID" value="NZ_CAWQFN010000476.1"/>
</dbReference>
<comment type="catalytic activity">
    <reaction evidence="7">
        <text>L-threonyl-[protein] + ATP = O-phospho-L-threonyl-[protein] + ADP + H(+)</text>
        <dbReference type="Rhea" id="RHEA:46608"/>
        <dbReference type="Rhea" id="RHEA-COMP:11060"/>
        <dbReference type="Rhea" id="RHEA-COMP:11605"/>
        <dbReference type="ChEBI" id="CHEBI:15378"/>
        <dbReference type="ChEBI" id="CHEBI:30013"/>
        <dbReference type="ChEBI" id="CHEBI:30616"/>
        <dbReference type="ChEBI" id="CHEBI:61977"/>
        <dbReference type="ChEBI" id="CHEBI:456216"/>
        <dbReference type="EC" id="2.7.11.1"/>
    </reaction>
</comment>
<keyword evidence="4" id="KW-0547">Nucleotide-binding</keyword>